<reference evidence="4" key="1">
    <citation type="journal article" date="2014" name="Int. J. Syst. Evol. Microbiol.">
        <title>Complete genome sequence of Corynebacterium casei LMG S-19264T (=DSM 44701T), isolated from a smear-ripened cheese.</title>
        <authorList>
            <consortium name="US DOE Joint Genome Institute (JGI-PGF)"/>
            <person name="Walter F."/>
            <person name="Albersmeier A."/>
            <person name="Kalinowski J."/>
            <person name="Ruckert C."/>
        </authorList>
    </citation>
    <scope>NUCLEOTIDE SEQUENCE</scope>
    <source>
        <strain evidence="4">NBRC 110071</strain>
    </source>
</reference>
<dbReference type="Pfam" id="PF00583">
    <property type="entry name" value="Acetyltransf_1"/>
    <property type="match status" value="1"/>
</dbReference>
<feature type="domain" description="N-acetyltransferase" evidence="3">
    <location>
        <begin position="1"/>
        <end position="192"/>
    </location>
</feature>
<dbReference type="AlphaFoldDB" id="A0AA37W7I0"/>
<dbReference type="InterPro" id="IPR016181">
    <property type="entry name" value="Acyl_CoA_acyltransferase"/>
</dbReference>
<evidence type="ECO:0000256" key="1">
    <source>
        <dbReference type="ARBA" id="ARBA00022679"/>
    </source>
</evidence>
<keyword evidence="5" id="KW-1185">Reference proteome</keyword>
<accession>A0AA37W7I0</accession>
<dbReference type="EMBL" id="BSNM01000016">
    <property type="protein sequence ID" value="GLQ32635.1"/>
    <property type="molecule type" value="Genomic_DNA"/>
</dbReference>
<dbReference type="InterPro" id="IPR050832">
    <property type="entry name" value="Bact_Acetyltransf"/>
</dbReference>
<organism evidence="4 5">
    <name type="scientific">Litoribrevibacter albus</name>
    <dbReference type="NCBI Taxonomy" id="1473156"/>
    <lineage>
        <taxon>Bacteria</taxon>
        <taxon>Pseudomonadati</taxon>
        <taxon>Pseudomonadota</taxon>
        <taxon>Gammaproteobacteria</taxon>
        <taxon>Oceanospirillales</taxon>
        <taxon>Oceanospirillaceae</taxon>
        <taxon>Litoribrevibacter</taxon>
    </lineage>
</organism>
<evidence type="ECO:0000313" key="4">
    <source>
        <dbReference type="EMBL" id="GLQ32635.1"/>
    </source>
</evidence>
<evidence type="ECO:0000259" key="3">
    <source>
        <dbReference type="PROSITE" id="PS51186"/>
    </source>
</evidence>
<proteinExistence type="predicted"/>
<dbReference type="InterPro" id="IPR000182">
    <property type="entry name" value="GNAT_dom"/>
</dbReference>
<keyword evidence="2" id="KW-0012">Acyltransferase</keyword>
<sequence length="192" mass="21407">MHIENARREDAKALAYLVDLAGEGLPRYLWSEMMTDEASPYDVGAQRASRDEGAFSYKHARVVCRDSRVVGMMLSYQLDDPYVVGDLKSIPKVIQPLIQLESNVPGSWYINAIATDESFRGQGIAKRLMEDAETTAQERGIHLMSLIVASENTAAKHLYQTLGYQCQASLPVILYPGSLHGGDWELMTKQII</sequence>
<name>A0AA37W7I0_9GAMM</name>
<keyword evidence="1" id="KW-0808">Transferase</keyword>
<dbReference type="CDD" id="cd04301">
    <property type="entry name" value="NAT_SF"/>
    <property type="match status" value="1"/>
</dbReference>
<reference evidence="4" key="2">
    <citation type="submission" date="2023-01" db="EMBL/GenBank/DDBJ databases">
        <title>Draft genome sequence of Litoribrevibacter albus strain NBRC 110071.</title>
        <authorList>
            <person name="Sun Q."/>
            <person name="Mori K."/>
        </authorList>
    </citation>
    <scope>NUCLEOTIDE SEQUENCE</scope>
    <source>
        <strain evidence="4">NBRC 110071</strain>
    </source>
</reference>
<dbReference type="GO" id="GO:0016747">
    <property type="term" value="F:acyltransferase activity, transferring groups other than amino-acyl groups"/>
    <property type="evidence" value="ECO:0007669"/>
    <property type="project" value="InterPro"/>
</dbReference>
<dbReference type="RefSeq" id="WP_284382688.1">
    <property type="nucleotide sequence ID" value="NZ_BSNM01000016.1"/>
</dbReference>
<evidence type="ECO:0000256" key="2">
    <source>
        <dbReference type="ARBA" id="ARBA00023315"/>
    </source>
</evidence>
<dbReference type="SUPFAM" id="SSF55729">
    <property type="entry name" value="Acyl-CoA N-acyltransferases (Nat)"/>
    <property type="match status" value="1"/>
</dbReference>
<evidence type="ECO:0000313" key="5">
    <source>
        <dbReference type="Proteomes" id="UP001161389"/>
    </source>
</evidence>
<dbReference type="PANTHER" id="PTHR43877">
    <property type="entry name" value="AMINOALKYLPHOSPHONATE N-ACETYLTRANSFERASE-RELATED-RELATED"/>
    <property type="match status" value="1"/>
</dbReference>
<protein>
    <submittedName>
        <fullName evidence="4">N-acetyltransferase</fullName>
    </submittedName>
</protein>
<dbReference type="Gene3D" id="3.40.630.30">
    <property type="match status" value="1"/>
</dbReference>
<dbReference type="PROSITE" id="PS51186">
    <property type="entry name" value="GNAT"/>
    <property type="match status" value="1"/>
</dbReference>
<dbReference type="Proteomes" id="UP001161389">
    <property type="component" value="Unassembled WGS sequence"/>
</dbReference>
<comment type="caution">
    <text evidence="4">The sequence shown here is derived from an EMBL/GenBank/DDBJ whole genome shotgun (WGS) entry which is preliminary data.</text>
</comment>
<gene>
    <name evidence="4" type="ORF">GCM10007876_31140</name>
</gene>